<dbReference type="EMBL" id="LR031569">
    <property type="protein sequence ID" value="VDC67292.1"/>
    <property type="molecule type" value="Genomic_DNA"/>
</dbReference>
<dbReference type="AlphaFoldDB" id="A0A3P5YHV8"/>
<evidence type="ECO:0000313" key="1">
    <source>
        <dbReference type="EMBL" id="VDC67292.1"/>
    </source>
</evidence>
<reference evidence="1" key="1">
    <citation type="submission" date="2018-11" db="EMBL/GenBank/DDBJ databases">
        <authorList>
            <consortium name="Genoscope - CEA"/>
            <person name="William W."/>
        </authorList>
    </citation>
    <scope>NUCLEOTIDE SEQUENCE</scope>
</reference>
<name>A0A3P5YHV8_BRACM</name>
<gene>
    <name evidence="1" type="ORF">BRAA06T25832Z</name>
</gene>
<organism evidence="1">
    <name type="scientific">Brassica campestris</name>
    <name type="common">Field mustard</name>
    <dbReference type="NCBI Taxonomy" id="3711"/>
    <lineage>
        <taxon>Eukaryota</taxon>
        <taxon>Viridiplantae</taxon>
        <taxon>Streptophyta</taxon>
        <taxon>Embryophyta</taxon>
        <taxon>Tracheophyta</taxon>
        <taxon>Spermatophyta</taxon>
        <taxon>Magnoliopsida</taxon>
        <taxon>eudicotyledons</taxon>
        <taxon>Gunneridae</taxon>
        <taxon>Pentapetalae</taxon>
        <taxon>rosids</taxon>
        <taxon>malvids</taxon>
        <taxon>Brassicales</taxon>
        <taxon>Brassicaceae</taxon>
        <taxon>Brassiceae</taxon>
        <taxon>Brassica</taxon>
    </lineage>
</organism>
<accession>A0A3P5YHV8</accession>
<sequence length="33" mass="3966">MFLRLRRYQTVEKRCYQAALKSLLGRSLCFKSV</sequence>
<protein>
    <submittedName>
        <fullName evidence="1">Uncharacterized protein</fullName>
    </submittedName>
</protein>
<proteinExistence type="predicted"/>